<keyword evidence="5" id="KW-0349">Heme</keyword>
<evidence type="ECO:0000256" key="8">
    <source>
        <dbReference type="ARBA" id="ARBA00022982"/>
    </source>
</evidence>
<keyword evidence="11 13" id="KW-0472">Membrane</keyword>
<gene>
    <name evidence="15" type="ORF">A8L45_06430</name>
</gene>
<accession>A0A1C3EM79</accession>
<keyword evidence="4" id="KW-1003">Cell membrane</keyword>
<keyword evidence="3" id="KW-0813">Transport</keyword>
<evidence type="ECO:0000256" key="7">
    <source>
        <dbReference type="ARBA" id="ARBA00022723"/>
    </source>
</evidence>
<evidence type="ECO:0000259" key="14">
    <source>
        <dbReference type="Pfam" id="PF01292"/>
    </source>
</evidence>
<dbReference type="SUPFAM" id="SSF81342">
    <property type="entry name" value="Transmembrane di-heme cytochromes"/>
    <property type="match status" value="1"/>
</dbReference>
<evidence type="ECO:0000256" key="6">
    <source>
        <dbReference type="ARBA" id="ARBA00022692"/>
    </source>
</evidence>
<evidence type="ECO:0000256" key="3">
    <source>
        <dbReference type="ARBA" id="ARBA00022448"/>
    </source>
</evidence>
<evidence type="ECO:0000256" key="1">
    <source>
        <dbReference type="ARBA" id="ARBA00001970"/>
    </source>
</evidence>
<evidence type="ECO:0000256" key="11">
    <source>
        <dbReference type="ARBA" id="ARBA00023136"/>
    </source>
</evidence>
<keyword evidence="7" id="KW-0479">Metal-binding</keyword>
<keyword evidence="9 13" id="KW-1133">Transmembrane helix</keyword>
<evidence type="ECO:0000256" key="4">
    <source>
        <dbReference type="ARBA" id="ARBA00022475"/>
    </source>
</evidence>
<dbReference type="Proteomes" id="UP000094936">
    <property type="component" value="Unassembled WGS sequence"/>
</dbReference>
<dbReference type="RefSeq" id="WP_068900407.1">
    <property type="nucleotide sequence ID" value="NZ_JBHUIF010000004.1"/>
</dbReference>
<keyword evidence="10" id="KW-0408">Iron</keyword>
<evidence type="ECO:0000256" key="2">
    <source>
        <dbReference type="ARBA" id="ARBA00004651"/>
    </source>
</evidence>
<evidence type="ECO:0000256" key="10">
    <source>
        <dbReference type="ARBA" id="ARBA00023004"/>
    </source>
</evidence>
<dbReference type="AlphaFoldDB" id="A0A1C3EM79"/>
<dbReference type="GO" id="GO:0009055">
    <property type="term" value="F:electron transfer activity"/>
    <property type="evidence" value="ECO:0007669"/>
    <property type="project" value="InterPro"/>
</dbReference>
<feature type="transmembrane region" description="Helical" evidence="13">
    <location>
        <begin position="92"/>
        <end position="110"/>
    </location>
</feature>
<keyword evidence="8" id="KW-0249">Electron transport</keyword>
<evidence type="ECO:0000313" key="15">
    <source>
        <dbReference type="EMBL" id="ODA34357.1"/>
    </source>
</evidence>
<evidence type="ECO:0000256" key="9">
    <source>
        <dbReference type="ARBA" id="ARBA00022989"/>
    </source>
</evidence>
<feature type="domain" description="Cytochrome b561 bacterial/Ni-hydrogenase" evidence="14">
    <location>
        <begin position="8"/>
        <end position="179"/>
    </location>
</feature>
<sequence>MSDKNKENWSPTLIIIHWVVALAVFGLFGLGWWMVDLSYYDTWYKTGPDLHKSIGILLFVTMLIRSVIRLFGRKPEPIPSHSKFEKVVASKVHIALYALMFVVMCSGYLISTADGRAISLFGVIDIPATITSIENQEDVAGLVHWYGACTIVALAVLHAAGGLKHHFIDKDKTLKRMLGRA</sequence>
<dbReference type="InterPro" id="IPR052168">
    <property type="entry name" value="Cytochrome_b561_oxidase"/>
</dbReference>
<keyword evidence="16" id="KW-1185">Reference proteome</keyword>
<comment type="subcellular location">
    <subcellularLocation>
        <location evidence="2">Cell membrane</location>
        <topology evidence="2">Multi-pass membrane protein</topology>
    </subcellularLocation>
</comment>
<dbReference type="GO" id="GO:0046872">
    <property type="term" value="F:metal ion binding"/>
    <property type="evidence" value="ECO:0007669"/>
    <property type="project" value="UniProtKB-KW"/>
</dbReference>
<dbReference type="GO" id="GO:0005886">
    <property type="term" value="C:plasma membrane"/>
    <property type="evidence" value="ECO:0007669"/>
    <property type="project" value="UniProtKB-SubCell"/>
</dbReference>
<organism evidence="15 16">
    <name type="scientific">Veronia pacifica</name>
    <dbReference type="NCBI Taxonomy" id="1080227"/>
    <lineage>
        <taxon>Bacteria</taxon>
        <taxon>Pseudomonadati</taxon>
        <taxon>Pseudomonadota</taxon>
        <taxon>Gammaproteobacteria</taxon>
        <taxon>Vibrionales</taxon>
        <taxon>Vibrionaceae</taxon>
        <taxon>Veronia</taxon>
    </lineage>
</organism>
<dbReference type="EMBL" id="LYBM01000008">
    <property type="protein sequence ID" value="ODA34357.1"/>
    <property type="molecule type" value="Genomic_DNA"/>
</dbReference>
<dbReference type="Gene3D" id="1.20.950.20">
    <property type="entry name" value="Transmembrane di-heme cytochromes, Chain C"/>
    <property type="match status" value="1"/>
</dbReference>
<dbReference type="OrthoDB" id="9793784at2"/>
<evidence type="ECO:0000313" key="16">
    <source>
        <dbReference type="Proteomes" id="UP000094936"/>
    </source>
</evidence>
<comment type="similarity">
    <text evidence="12">Belongs to the cytochrome b561 family.</text>
</comment>
<feature type="transmembrane region" description="Helical" evidence="13">
    <location>
        <begin position="54"/>
        <end position="71"/>
    </location>
</feature>
<dbReference type="GO" id="GO:0022904">
    <property type="term" value="P:respiratory electron transport chain"/>
    <property type="evidence" value="ECO:0007669"/>
    <property type="project" value="InterPro"/>
</dbReference>
<protein>
    <submittedName>
        <fullName evidence="15">Cytochrome b</fullName>
    </submittedName>
</protein>
<comment type="caution">
    <text evidence="15">The sequence shown here is derived from an EMBL/GenBank/DDBJ whole genome shotgun (WGS) entry which is preliminary data.</text>
</comment>
<reference evidence="15 16" key="1">
    <citation type="submission" date="2016-05" db="EMBL/GenBank/DDBJ databases">
        <title>Genomic Taxonomy of the Vibrionaceae.</title>
        <authorList>
            <person name="Gomez-Gil B."/>
            <person name="Enciso-Ibarra J."/>
        </authorList>
    </citation>
    <scope>NUCLEOTIDE SEQUENCE [LARGE SCALE GENOMIC DNA]</scope>
    <source>
        <strain evidence="15 16">CAIM 1920</strain>
    </source>
</reference>
<dbReference type="Pfam" id="PF01292">
    <property type="entry name" value="Ni_hydr_CYTB"/>
    <property type="match status" value="1"/>
</dbReference>
<feature type="transmembrane region" description="Helical" evidence="13">
    <location>
        <begin position="143"/>
        <end position="163"/>
    </location>
</feature>
<name>A0A1C3EM79_9GAMM</name>
<dbReference type="PANTHER" id="PTHR30529:SF1">
    <property type="entry name" value="CYTOCHROME B561 HOMOLOG 2"/>
    <property type="match status" value="1"/>
</dbReference>
<evidence type="ECO:0000256" key="12">
    <source>
        <dbReference type="ARBA" id="ARBA00037975"/>
    </source>
</evidence>
<comment type="cofactor">
    <cofactor evidence="1">
        <name>heme b</name>
        <dbReference type="ChEBI" id="CHEBI:60344"/>
    </cofactor>
</comment>
<dbReference type="InterPro" id="IPR016174">
    <property type="entry name" value="Di-haem_cyt_TM"/>
</dbReference>
<dbReference type="InterPro" id="IPR011577">
    <property type="entry name" value="Cyt_b561_bac/Ni-Hgenase"/>
</dbReference>
<keyword evidence="6 13" id="KW-0812">Transmembrane</keyword>
<feature type="transmembrane region" description="Helical" evidence="13">
    <location>
        <begin position="12"/>
        <end position="34"/>
    </location>
</feature>
<dbReference type="PANTHER" id="PTHR30529">
    <property type="entry name" value="CYTOCHROME B561"/>
    <property type="match status" value="1"/>
</dbReference>
<dbReference type="STRING" id="1080227.A8L45_06430"/>
<evidence type="ECO:0000256" key="5">
    <source>
        <dbReference type="ARBA" id="ARBA00022617"/>
    </source>
</evidence>
<proteinExistence type="inferred from homology"/>
<evidence type="ECO:0000256" key="13">
    <source>
        <dbReference type="SAM" id="Phobius"/>
    </source>
</evidence>
<dbReference type="GO" id="GO:0020037">
    <property type="term" value="F:heme binding"/>
    <property type="evidence" value="ECO:0007669"/>
    <property type="project" value="TreeGrafter"/>
</dbReference>